<dbReference type="FunFam" id="1.50.40.10:FF:000117">
    <property type="entry name" value="SLC25A32 isoform 3"/>
    <property type="match status" value="1"/>
</dbReference>
<feature type="region of interest" description="Disordered" evidence="10">
    <location>
        <begin position="90"/>
        <end position="118"/>
    </location>
</feature>
<dbReference type="Gene3D" id="1.50.40.10">
    <property type="entry name" value="Mitochondrial carrier domain"/>
    <property type="match status" value="1"/>
</dbReference>
<dbReference type="Pfam" id="PF00153">
    <property type="entry name" value="Mito_carr"/>
    <property type="match status" value="1"/>
</dbReference>
<sequence>VQLGFADIVVRVPAQHLHLHFGCWASPTPQTLPPRSGAPATAGTRRFRLFWTTSCHVTSAVWKSPPLRDRAALRSSADEGWPEAVLQRSARVRRPRPETAAAGGGAGRAGRGLGGGRRPASLALSSGVTCCPAPLTPARRRGLSAWLPRPGAGPGSRVAPHGSRSRAATVATVAAAASRTASAALGVVAAGPGTMTGQGQSAASGSSAWSSIFRHVRYENLVAGVSGGVLSNLALHPLDLVKIRFAVSDGLELRPKYKGILHCLTTIWKLDGLRGLYQGVTPNVWGAGLSWGLYFFFYNAIKSYKTEGRTERLEATEYLISAAEAGIYSWTIWNITWCPSIYGV</sequence>
<feature type="compositionally biased region" description="Gly residues" evidence="10">
    <location>
        <begin position="102"/>
        <end position="117"/>
    </location>
</feature>
<dbReference type="InterPro" id="IPR023395">
    <property type="entry name" value="MCP_dom_sf"/>
</dbReference>
<keyword evidence="5" id="KW-0677">Repeat</keyword>
<evidence type="ECO:0000256" key="1">
    <source>
        <dbReference type="ARBA" id="ARBA00004141"/>
    </source>
</evidence>
<evidence type="ECO:0000256" key="6">
    <source>
        <dbReference type="ARBA" id="ARBA00022989"/>
    </source>
</evidence>
<feature type="repeat" description="Solcar" evidence="8">
    <location>
        <begin position="215"/>
        <end position="304"/>
    </location>
</feature>
<evidence type="ECO:0000256" key="2">
    <source>
        <dbReference type="ARBA" id="ARBA00006375"/>
    </source>
</evidence>
<dbReference type="Proteomes" id="UP000694542">
    <property type="component" value="Chromosome 13"/>
</dbReference>
<dbReference type="GO" id="GO:0006862">
    <property type="term" value="P:nucleotide transport"/>
    <property type="evidence" value="ECO:0007669"/>
    <property type="project" value="InterPro"/>
</dbReference>
<evidence type="ECO:0000256" key="7">
    <source>
        <dbReference type="ARBA" id="ARBA00023136"/>
    </source>
</evidence>
<dbReference type="OrthoDB" id="428293at2759"/>
<dbReference type="PANTHER" id="PTHR45683">
    <property type="entry name" value="MITOCHONDRIAL NICOTINAMIDE ADENINE DINUCLEOTIDE TRANSPORTER 1-RELATED-RELATED"/>
    <property type="match status" value="1"/>
</dbReference>
<keyword evidence="6" id="KW-1133">Transmembrane helix</keyword>
<evidence type="ECO:0000313" key="12">
    <source>
        <dbReference type="Proteomes" id="UP000694542"/>
    </source>
</evidence>
<dbReference type="InterPro" id="IPR018108">
    <property type="entry name" value="MCP_transmembrane"/>
</dbReference>
<dbReference type="PROSITE" id="PS50920">
    <property type="entry name" value="SOLCAR"/>
    <property type="match status" value="1"/>
</dbReference>
<organism evidence="11 12">
    <name type="scientific">Canis lupus familiaris</name>
    <name type="common">Dog</name>
    <name type="synonym">Canis familiaris</name>
    <dbReference type="NCBI Taxonomy" id="9615"/>
    <lineage>
        <taxon>Eukaryota</taxon>
        <taxon>Metazoa</taxon>
        <taxon>Chordata</taxon>
        <taxon>Craniata</taxon>
        <taxon>Vertebrata</taxon>
        <taxon>Euteleostomi</taxon>
        <taxon>Mammalia</taxon>
        <taxon>Eutheria</taxon>
        <taxon>Laurasiatheria</taxon>
        <taxon>Carnivora</taxon>
        <taxon>Caniformia</taxon>
        <taxon>Canidae</taxon>
        <taxon>Canis</taxon>
    </lineage>
</organism>
<dbReference type="GO" id="GO:0016020">
    <property type="term" value="C:membrane"/>
    <property type="evidence" value="ECO:0007669"/>
    <property type="project" value="UniProtKB-SubCell"/>
</dbReference>
<reference evidence="11" key="1">
    <citation type="submission" date="2018-10" db="EMBL/GenBank/DDBJ databases">
        <title>De novo assembly of a Great Dane genome.</title>
        <authorList>
            <person name="Kidd J.M."/>
            <person name="Pendleton A.L."/>
            <person name="Shen F."/>
            <person name="Emery S."/>
        </authorList>
    </citation>
    <scope>NUCLEOTIDE SEQUENCE [LARGE SCALE GENOMIC DNA]</scope>
    <source>
        <strain evidence="11">Great Dane</strain>
    </source>
</reference>
<comment type="similarity">
    <text evidence="2 9">Belongs to the mitochondrial carrier (TC 2.A.29) family.</text>
</comment>
<evidence type="ECO:0000256" key="8">
    <source>
        <dbReference type="PROSITE-ProRule" id="PRU00282"/>
    </source>
</evidence>
<keyword evidence="7 8" id="KW-0472">Membrane</keyword>
<protein>
    <submittedName>
        <fullName evidence="11">Solute carrier family 25 member 32</fullName>
    </submittedName>
</protein>
<evidence type="ECO:0000256" key="10">
    <source>
        <dbReference type="SAM" id="MobiDB-lite"/>
    </source>
</evidence>
<gene>
    <name evidence="11" type="primary">SLC25A32</name>
</gene>
<comment type="subcellular location">
    <subcellularLocation>
        <location evidence="1">Membrane</location>
        <topology evidence="1">Multi-pass membrane protein</topology>
    </subcellularLocation>
</comment>
<accession>A0A8C0QMY8</accession>
<dbReference type="Ensembl" id="ENSCAFT00040011657.1">
    <property type="protein sequence ID" value="ENSCAFP00040010109.1"/>
    <property type="gene ID" value="ENSCAFG00040006243.1"/>
</dbReference>
<dbReference type="SUPFAM" id="SSF103506">
    <property type="entry name" value="Mitochondrial carrier"/>
    <property type="match status" value="1"/>
</dbReference>
<dbReference type="GO" id="GO:0055085">
    <property type="term" value="P:transmembrane transport"/>
    <property type="evidence" value="ECO:0007669"/>
    <property type="project" value="InterPro"/>
</dbReference>
<name>A0A8C0QMY8_CANLF</name>
<proteinExistence type="inferred from homology"/>
<keyword evidence="4 8" id="KW-0812">Transmembrane</keyword>
<reference evidence="11" key="2">
    <citation type="submission" date="2025-08" db="UniProtKB">
        <authorList>
            <consortium name="Ensembl"/>
        </authorList>
    </citation>
    <scope>IDENTIFICATION</scope>
</reference>
<evidence type="ECO:0000256" key="4">
    <source>
        <dbReference type="ARBA" id="ARBA00022692"/>
    </source>
</evidence>
<dbReference type="InterPro" id="IPR044712">
    <property type="entry name" value="SLC25A32-like"/>
</dbReference>
<evidence type="ECO:0000256" key="3">
    <source>
        <dbReference type="ARBA" id="ARBA00022448"/>
    </source>
</evidence>
<dbReference type="AlphaFoldDB" id="A0A8C0QMY8"/>
<evidence type="ECO:0000256" key="5">
    <source>
        <dbReference type="ARBA" id="ARBA00022737"/>
    </source>
</evidence>
<keyword evidence="3 9" id="KW-0813">Transport</keyword>
<evidence type="ECO:0000256" key="9">
    <source>
        <dbReference type="RuleBase" id="RU000488"/>
    </source>
</evidence>
<evidence type="ECO:0000313" key="11">
    <source>
        <dbReference type="Ensembl" id="ENSCAFP00040010109.1"/>
    </source>
</evidence>